<dbReference type="Pfam" id="PF05136">
    <property type="entry name" value="Phage_portal_2"/>
    <property type="match status" value="1"/>
</dbReference>
<accession>A0A1T4WXT7</accession>
<gene>
    <name evidence="2" type="ORF">SAMN02745702_02745</name>
</gene>
<organism evidence="2 3">
    <name type="scientific">Desulfobaculum bizertense DSM 18034</name>
    <dbReference type="NCBI Taxonomy" id="1121442"/>
    <lineage>
        <taxon>Bacteria</taxon>
        <taxon>Pseudomonadati</taxon>
        <taxon>Thermodesulfobacteriota</taxon>
        <taxon>Desulfovibrionia</taxon>
        <taxon>Desulfovibrionales</taxon>
        <taxon>Desulfovibrionaceae</taxon>
        <taxon>Desulfobaculum</taxon>
    </lineage>
</organism>
<dbReference type="GO" id="GO:0019068">
    <property type="term" value="P:virion assembly"/>
    <property type="evidence" value="ECO:0007669"/>
    <property type="project" value="InterPro"/>
</dbReference>
<feature type="region of interest" description="Disordered" evidence="1">
    <location>
        <begin position="1"/>
        <end position="23"/>
    </location>
</feature>
<keyword evidence="3" id="KW-1185">Reference proteome</keyword>
<dbReference type="GO" id="GO:0005198">
    <property type="term" value="F:structural molecule activity"/>
    <property type="evidence" value="ECO:0007669"/>
    <property type="project" value="InterPro"/>
</dbReference>
<name>A0A1T4WXT7_9BACT</name>
<dbReference type="AlphaFoldDB" id="A0A1T4WXT7"/>
<sequence length="464" mass="52154">MTKRVFHHSRARGRGRSVRRTGASVSGTMGNWVSSLVSAMCAEREKRRVADRALDLYTNDAMAHGVMESLVVEAVGIGQTPCFSPRLDLLGRSPEWGEDYQRQALTLFERWGLDCRKWCDAQRRSTFYGLQALAYFGWKLDGISLFQVVSRPDPLRPLSLALLPIDASRLVSPRSASAEIYDGIEIDADGQPIAVWLRKPGERAQCVNDAQCTRHEIWDARTGLPKLLIVGDVRNISEYRQDSILGPIIKEIRDSNDFVDAALVGALVRNLFVLFVEDMSTGGTNRDTPLEERVLELDKGTVLQGAAREKPQFFSHTAAPNGYQELFGGIVDRVGMATGRGSESVLRRFQASYSASRANIEKAEQYNEYERSILNTTFNQPALAWMQYEGALRGHLPVGAVDMEEHLFEYTRCDFMPQPFRHIDREKISKANTLDLASNTNTLARIHGEGGRDWREELTQRARV</sequence>
<evidence type="ECO:0000256" key="1">
    <source>
        <dbReference type="SAM" id="MobiDB-lite"/>
    </source>
</evidence>
<reference evidence="2 3" key="1">
    <citation type="submission" date="2017-02" db="EMBL/GenBank/DDBJ databases">
        <authorList>
            <person name="Peterson S.W."/>
        </authorList>
    </citation>
    <scope>NUCLEOTIDE SEQUENCE [LARGE SCALE GENOMIC DNA]</scope>
    <source>
        <strain evidence="2 3">DSM 18034</strain>
    </source>
</reference>
<dbReference type="RefSeq" id="WP_078686006.1">
    <property type="nucleotide sequence ID" value="NZ_FUYA01000011.1"/>
</dbReference>
<dbReference type="EMBL" id="FUYA01000011">
    <property type="protein sequence ID" value="SKA81695.1"/>
    <property type="molecule type" value="Genomic_DNA"/>
</dbReference>
<evidence type="ECO:0000313" key="2">
    <source>
        <dbReference type="EMBL" id="SKA81695.1"/>
    </source>
</evidence>
<dbReference type="InterPro" id="IPR006429">
    <property type="entry name" value="Phage_lambda_portal"/>
</dbReference>
<proteinExistence type="predicted"/>
<feature type="compositionally biased region" description="Basic residues" evidence="1">
    <location>
        <begin position="1"/>
        <end position="19"/>
    </location>
</feature>
<dbReference type="OrthoDB" id="9770450at2"/>
<dbReference type="STRING" id="1121442.SAMN02745702_02745"/>
<evidence type="ECO:0000313" key="3">
    <source>
        <dbReference type="Proteomes" id="UP000189733"/>
    </source>
</evidence>
<dbReference type="Proteomes" id="UP000189733">
    <property type="component" value="Unassembled WGS sequence"/>
</dbReference>
<protein>
    <submittedName>
        <fullName evidence="2">Capsid protein</fullName>
    </submittedName>
</protein>